<keyword evidence="2" id="KW-0812">Transmembrane</keyword>
<keyword evidence="6" id="KW-0804">Transcription</keyword>
<dbReference type="PANTHER" id="PTHR37461">
    <property type="entry name" value="ANTI-SIGMA-K FACTOR RSKA"/>
    <property type="match status" value="1"/>
</dbReference>
<dbReference type="Pfam" id="PF13490">
    <property type="entry name" value="zf-HC2"/>
    <property type="match status" value="1"/>
</dbReference>
<evidence type="ECO:0000259" key="8">
    <source>
        <dbReference type="Pfam" id="PF13490"/>
    </source>
</evidence>
<dbReference type="PANTHER" id="PTHR37461:SF1">
    <property type="entry name" value="ANTI-SIGMA-K FACTOR RSKA"/>
    <property type="match status" value="1"/>
</dbReference>
<comment type="caution">
    <text evidence="9">The sequence shown here is derived from an EMBL/GenBank/DDBJ whole genome shotgun (WGS) entry which is preliminary data.</text>
</comment>
<proteinExistence type="predicted"/>
<accession>G2GHY1</accession>
<dbReference type="AlphaFoldDB" id="G2GHY1"/>
<evidence type="ECO:0000256" key="3">
    <source>
        <dbReference type="ARBA" id="ARBA00022989"/>
    </source>
</evidence>
<dbReference type="Proteomes" id="UP000004217">
    <property type="component" value="Unassembled WGS sequence"/>
</dbReference>
<evidence type="ECO:0000256" key="1">
    <source>
        <dbReference type="ARBA" id="ARBA00004167"/>
    </source>
</evidence>
<dbReference type="GO" id="GO:0016989">
    <property type="term" value="F:sigma factor antagonist activity"/>
    <property type="evidence" value="ECO:0007669"/>
    <property type="project" value="TreeGrafter"/>
</dbReference>
<dbReference type="RefSeq" id="WP_007500181.1">
    <property type="nucleotide sequence ID" value="NZ_AGBF01000117.1"/>
</dbReference>
<reference evidence="9 10" key="1">
    <citation type="submission" date="2011-08" db="EMBL/GenBank/DDBJ databases">
        <authorList>
            <person name="Lin Y."/>
            <person name="Hao X."/>
            <person name="Johnstone L."/>
            <person name="Miller S.J."/>
            <person name="Wei G."/>
            <person name="Rensing C."/>
        </authorList>
    </citation>
    <scope>NUCLEOTIDE SEQUENCE [LARGE SCALE GENOMIC DNA]</scope>
    <source>
        <strain evidence="9 10">K42</strain>
    </source>
</reference>
<evidence type="ECO:0000256" key="6">
    <source>
        <dbReference type="ARBA" id="ARBA00023163"/>
    </source>
</evidence>
<evidence type="ECO:0000313" key="10">
    <source>
        <dbReference type="Proteomes" id="UP000004217"/>
    </source>
</evidence>
<feature type="domain" description="Putative zinc-finger" evidence="8">
    <location>
        <begin position="11"/>
        <end position="37"/>
    </location>
</feature>
<evidence type="ECO:0000313" key="9">
    <source>
        <dbReference type="EMBL" id="EGX56904.1"/>
    </source>
</evidence>
<name>G2GHY1_9ACTN</name>
<dbReference type="InterPro" id="IPR027383">
    <property type="entry name" value="Znf_put"/>
</dbReference>
<comment type="subcellular location">
    <subcellularLocation>
        <location evidence="1">Membrane</location>
        <topology evidence="1">Single-pass membrane protein</topology>
    </subcellularLocation>
</comment>
<dbReference type="GO" id="GO:0006417">
    <property type="term" value="P:regulation of translation"/>
    <property type="evidence" value="ECO:0007669"/>
    <property type="project" value="TreeGrafter"/>
</dbReference>
<evidence type="ECO:0000256" key="2">
    <source>
        <dbReference type="ARBA" id="ARBA00022692"/>
    </source>
</evidence>
<evidence type="ECO:0000256" key="5">
    <source>
        <dbReference type="ARBA" id="ARBA00023136"/>
    </source>
</evidence>
<keyword evidence="5" id="KW-0472">Membrane</keyword>
<dbReference type="Gene3D" id="1.10.10.1320">
    <property type="entry name" value="Anti-sigma factor, zinc-finger domain"/>
    <property type="match status" value="1"/>
</dbReference>
<feature type="compositionally biased region" description="Low complexity" evidence="7">
    <location>
        <begin position="93"/>
        <end position="105"/>
    </location>
</feature>
<keyword evidence="4" id="KW-0805">Transcription regulation</keyword>
<keyword evidence="3" id="KW-1133">Transmembrane helix</keyword>
<dbReference type="InterPro" id="IPR041916">
    <property type="entry name" value="Anti_sigma_zinc_sf"/>
</dbReference>
<feature type="compositionally biased region" description="Basic and acidic residues" evidence="7">
    <location>
        <begin position="115"/>
        <end position="126"/>
    </location>
</feature>
<dbReference type="InterPro" id="IPR051474">
    <property type="entry name" value="Anti-sigma-K/W_factor"/>
</dbReference>
<feature type="non-terminal residue" evidence="9">
    <location>
        <position position="145"/>
    </location>
</feature>
<organism evidence="9 10">
    <name type="scientific">Streptomyces zinciresistens K42</name>
    <dbReference type="NCBI Taxonomy" id="700597"/>
    <lineage>
        <taxon>Bacteria</taxon>
        <taxon>Bacillati</taxon>
        <taxon>Actinomycetota</taxon>
        <taxon>Actinomycetes</taxon>
        <taxon>Kitasatosporales</taxon>
        <taxon>Streptomycetaceae</taxon>
        <taxon>Streptomyces</taxon>
    </lineage>
</organism>
<sequence length="145" mass="15084">MTAVDPHTLTGAYALNALPDEERLLFERHLARCESCAREVAGLAAAAAALGLTDPGWQDPALRERVLRRIGAVPQDRPVPEPDGPPGPGVPGTGPAPRDFGPAPGADRRRAPRQAGHDPADRRRPAADSGPARTADGRPASSGVD</sequence>
<dbReference type="GO" id="GO:0016020">
    <property type="term" value="C:membrane"/>
    <property type="evidence" value="ECO:0007669"/>
    <property type="project" value="UniProtKB-SubCell"/>
</dbReference>
<evidence type="ECO:0000256" key="4">
    <source>
        <dbReference type="ARBA" id="ARBA00023015"/>
    </source>
</evidence>
<gene>
    <name evidence="9" type="ORF">SZN_25604</name>
</gene>
<evidence type="ECO:0000256" key="7">
    <source>
        <dbReference type="SAM" id="MobiDB-lite"/>
    </source>
</evidence>
<dbReference type="EMBL" id="AGBF01000117">
    <property type="protein sequence ID" value="EGX56904.1"/>
    <property type="molecule type" value="Genomic_DNA"/>
</dbReference>
<keyword evidence="10" id="KW-1185">Reference proteome</keyword>
<feature type="region of interest" description="Disordered" evidence="7">
    <location>
        <begin position="69"/>
        <end position="145"/>
    </location>
</feature>
<protein>
    <recommendedName>
        <fullName evidence="8">Putative zinc-finger domain-containing protein</fullName>
    </recommendedName>
</protein>